<keyword evidence="10 11" id="KW-0804">Transcription</keyword>
<dbReference type="RefSeq" id="WP_035904901.1">
    <property type="nucleotide sequence ID" value="NZ_AVPK01000005.1"/>
</dbReference>
<evidence type="ECO:0000256" key="10">
    <source>
        <dbReference type="ARBA" id="ARBA00023163"/>
    </source>
</evidence>
<evidence type="ECO:0000313" key="14">
    <source>
        <dbReference type="Proteomes" id="UP000030011"/>
    </source>
</evidence>
<dbReference type="GO" id="GO:0005737">
    <property type="term" value="C:cytoplasm"/>
    <property type="evidence" value="ECO:0007669"/>
    <property type="project" value="UniProtKB-SubCell"/>
</dbReference>
<dbReference type="GO" id="GO:0045892">
    <property type="term" value="P:negative regulation of DNA-templated transcription"/>
    <property type="evidence" value="ECO:0007669"/>
    <property type="project" value="TreeGrafter"/>
</dbReference>
<dbReference type="GO" id="GO:0045454">
    <property type="term" value="P:cell redox homeostasis"/>
    <property type="evidence" value="ECO:0007669"/>
    <property type="project" value="TreeGrafter"/>
</dbReference>
<keyword evidence="8 11" id="KW-0238">DNA-binding</keyword>
<feature type="binding site" evidence="11">
    <location>
        <position position="41"/>
    </location>
    <ligand>
        <name>[4Fe-4S] cluster</name>
        <dbReference type="ChEBI" id="CHEBI:49883"/>
    </ligand>
</feature>
<evidence type="ECO:0000256" key="9">
    <source>
        <dbReference type="ARBA" id="ARBA00023157"/>
    </source>
</evidence>
<dbReference type="GO" id="GO:0046872">
    <property type="term" value="F:metal ion binding"/>
    <property type="evidence" value="ECO:0007669"/>
    <property type="project" value="UniProtKB-KW"/>
</dbReference>
<keyword evidence="7 11" id="KW-0805">Transcription regulation</keyword>
<protein>
    <recommendedName>
        <fullName evidence="11">Transcriptional regulator WhiB</fullName>
    </recommendedName>
</protein>
<dbReference type="GO" id="GO:0003677">
    <property type="term" value="F:DNA binding"/>
    <property type="evidence" value="ECO:0007669"/>
    <property type="project" value="UniProtKB-UniRule"/>
</dbReference>
<dbReference type="PANTHER" id="PTHR38839:SF2">
    <property type="entry name" value="TRANSCRIPTIONAL REGULATOR WHIB7-RELATED"/>
    <property type="match status" value="1"/>
</dbReference>
<dbReference type="EMBL" id="AVPK01000005">
    <property type="protein sequence ID" value="KGN37493.1"/>
    <property type="molecule type" value="Genomic_DNA"/>
</dbReference>
<keyword evidence="9 11" id="KW-1015">Disulfide bond</keyword>
<dbReference type="STRING" id="1385521.N803_14060"/>
<evidence type="ECO:0000256" key="2">
    <source>
        <dbReference type="ARBA" id="ARBA00006597"/>
    </source>
</evidence>
<evidence type="ECO:0000256" key="4">
    <source>
        <dbReference type="ARBA" id="ARBA00022723"/>
    </source>
</evidence>
<keyword evidence="11" id="KW-0963">Cytoplasm</keyword>
<evidence type="ECO:0000256" key="11">
    <source>
        <dbReference type="HAMAP-Rule" id="MF_01479"/>
    </source>
</evidence>
<evidence type="ECO:0000256" key="5">
    <source>
        <dbReference type="ARBA" id="ARBA00023004"/>
    </source>
</evidence>
<evidence type="ECO:0000313" key="13">
    <source>
        <dbReference type="EMBL" id="KGN37493.1"/>
    </source>
</evidence>
<keyword evidence="5 11" id="KW-0408">Iron</keyword>
<proteinExistence type="inferred from homology"/>
<dbReference type="GO" id="GO:0035731">
    <property type="term" value="F:dinitrosyl-iron complex binding"/>
    <property type="evidence" value="ECO:0007669"/>
    <property type="project" value="UniProtKB-UniRule"/>
</dbReference>
<dbReference type="OrthoDB" id="5244115at2"/>
<evidence type="ECO:0000256" key="7">
    <source>
        <dbReference type="ARBA" id="ARBA00023015"/>
    </source>
</evidence>
<comment type="function">
    <text evidence="11">Acts as a transcriptional regulator. Probably redox-responsive. The apo- but not holo-form probably binds DNA.</text>
</comment>
<dbReference type="HAMAP" id="MF_01479">
    <property type="entry name" value="WhiB"/>
    <property type="match status" value="1"/>
</dbReference>
<feature type="domain" description="4Fe-4S Wbl-type" evidence="12">
    <location>
        <begin position="8"/>
        <end position="65"/>
    </location>
</feature>
<feature type="binding site" evidence="11">
    <location>
        <position position="32"/>
    </location>
    <ligand>
        <name>[4Fe-4S] cluster</name>
        <dbReference type="ChEBI" id="CHEBI:49883"/>
    </ligand>
</feature>
<dbReference type="Pfam" id="PF02467">
    <property type="entry name" value="Whib"/>
    <property type="match status" value="1"/>
</dbReference>
<keyword evidence="14" id="KW-1185">Reference proteome</keyword>
<name>A0A0A0JK70_9MICO</name>
<feature type="binding site" evidence="11">
    <location>
        <position position="35"/>
    </location>
    <ligand>
        <name>[4Fe-4S] cluster</name>
        <dbReference type="ChEBI" id="CHEBI:49883"/>
    </ligand>
</feature>
<comment type="PTM">
    <text evidence="11">The Fe-S cluster can be nitrosylated by nitric oxide (NO).</text>
</comment>
<dbReference type="InterPro" id="IPR034768">
    <property type="entry name" value="4FE4S_WBL"/>
</dbReference>
<evidence type="ECO:0000256" key="6">
    <source>
        <dbReference type="ARBA" id="ARBA00023014"/>
    </source>
</evidence>
<sequence length="82" mass="9056">MNTAMRLPCQERPDDLWFADAPDEVALAQALCRGCPVRRACLEDALDRGERWGVWGGEIIHDGVIVAVKPRVGRPRKDSTAA</sequence>
<dbReference type="Proteomes" id="UP000030011">
    <property type="component" value="Unassembled WGS sequence"/>
</dbReference>
<keyword evidence="3 11" id="KW-0004">4Fe-4S</keyword>
<reference evidence="13 14" key="1">
    <citation type="submission" date="2013-08" db="EMBL/GenBank/DDBJ databases">
        <title>The genome sequence of Knoellia subterranea.</title>
        <authorList>
            <person name="Zhu W."/>
            <person name="Wang G."/>
        </authorList>
    </citation>
    <scope>NUCLEOTIDE SEQUENCE [LARGE SCALE GENOMIC DNA]</scope>
    <source>
        <strain evidence="13 14">KCTC 19937</strain>
    </source>
</reference>
<comment type="cofactor">
    <cofactor evidence="11">
        <name>[4Fe-4S] cluster</name>
        <dbReference type="ChEBI" id="CHEBI:49883"/>
    </cofactor>
    <text evidence="11">Binds 1 [4Fe-4S] cluster per subunit. Following nitrosylation of the [4Fe-4S] cluster binds 1 [4Fe-8(NO)] cluster per subunit.</text>
</comment>
<dbReference type="eggNOG" id="ENOG50322TA">
    <property type="taxonomic scope" value="Bacteria"/>
</dbReference>
<evidence type="ECO:0000256" key="1">
    <source>
        <dbReference type="ARBA" id="ARBA00004496"/>
    </source>
</evidence>
<dbReference type="AlphaFoldDB" id="A0A0A0JK70"/>
<comment type="subcellular location">
    <subcellularLocation>
        <location evidence="1 11">Cytoplasm</location>
    </subcellularLocation>
</comment>
<dbReference type="InterPro" id="IPR003482">
    <property type="entry name" value="Whib"/>
</dbReference>
<dbReference type="GO" id="GO:0047134">
    <property type="term" value="F:protein-disulfide reductase [NAD(P)H] activity"/>
    <property type="evidence" value="ECO:0007669"/>
    <property type="project" value="TreeGrafter"/>
</dbReference>
<evidence type="ECO:0000256" key="8">
    <source>
        <dbReference type="ARBA" id="ARBA00023125"/>
    </source>
</evidence>
<feature type="binding site" evidence="11">
    <location>
        <position position="9"/>
    </location>
    <ligand>
        <name>[4Fe-4S] cluster</name>
        <dbReference type="ChEBI" id="CHEBI:49883"/>
    </ligand>
</feature>
<organism evidence="13 14">
    <name type="scientific">Knoellia subterranea KCTC 19937</name>
    <dbReference type="NCBI Taxonomy" id="1385521"/>
    <lineage>
        <taxon>Bacteria</taxon>
        <taxon>Bacillati</taxon>
        <taxon>Actinomycetota</taxon>
        <taxon>Actinomycetes</taxon>
        <taxon>Micrococcales</taxon>
        <taxon>Intrasporangiaceae</taxon>
        <taxon>Knoellia</taxon>
    </lineage>
</organism>
<keyword evidence="6 11" id="KW-0411">Iron-sulfur</keyword>
<dbReference type="GO" id="GO:0051539">
    <property type="term" value="F:4 iron, 4 sulfur cluster binding"/>
    <property type="evidence" value="ECO:0007669"/>
    <property type="project" value="UniProtKB-UniRule"/>
</dbReference>
<comment type="caution">
    <text evidence="13">The sequence shown here is derived from an EMBL/GenBank/DDBJ whole genome shotgun (WGS) entry which is preliminary data.</text>
</comment>
<dbReference type="PANTHER" id="PTHR38839">
    <property type="entry name" value="TRANSCRIPTIONAL REGULATOR WHID-RELATED"/>
    <property type="match status" value="1"/>
</dbReference>
<accession>A0A0A0JK70</accession>
<keyword evidence="4 11" id="KW-0479">Metal-binding</keyword>
<gene>
    <name evidence="11" type="primary">whiB</name>
    <name evidence="13" type="ORF">N803_14060</name>
</gene>
<evidence type="ECO:0000259" key="12">
    <source>
        <dbReference type="PROSITE" id="PS51674"/>
    </source>
</evidence>
<comment type="similarity">
    <text evidence="2 11">Belongs to the WhiB family.</text>
</comment>
<evidence type="ECO:0000256" key="3">
    <source>
        <dbReference type="ARBA" id="ARBA00022485"/>
    </source>
</evidence>
<comment type="PTM">
    <text evidence="11">Upon Fe-S cluster removal intramolecular disulfide bonds are formed.</text>
</comment>
<dbReference type="PROSITE" id="PS51674">
    <property type="entry name" value="4FE4S_WBL"/>
    <property type="match status" value="1"/>
</dbReference>